<reference evidence="4" key="1">
    <citation type="journal article" date="2021" name="PeerJ">
        <title>Extensive microbial diversity within the chicken gut microbiome revealed by metagenomics and culture.</title>
        <authorList>
            <person name="Gilroy R."/>
            <person name="Ravi A."/>
            <person name="Getino M."/>
            <person name="Pursley I."/>
            <person name="Horton D.L."/>
            <person name="Alikhan N.F."/>
            <person name="Baker D."/>
            <person name="Gharbi K."/>
            <person name="Hall N."/>
            <person name="Watson M."/>
            <person name="Adriaenssens E.M."/>
            <person name="Foster-Nyarko E."/>
            <person name="Jarju S."/>
            <person name="Secka A."/>
            <person name="Antonio M."/>
            <person name="Oren A."/>
            <person name="Chaudhuri R.R."/>
            <person name="La Ragione R."/>
            <person name="Hildebrand F."/>
            <person name="Pallen M.J."/>
        </authorList>
    </citation>
    <scope>NUCLEOTIDE SEQUENCE</scope>
    <source>
        <strain evidence="4">421</strain>
    </source>
</reference>
<evidence type="ECO:0000313" key="4">
    <source>
        <dbReference type="EMBL" id="HIW86445.1"/>
    </source>
</evidence>
<name>A0A9D1UHC8_9FIRM</name>
<keyword evidence="3" id="KW-0472">Membrane</keyword>
<proteinExistence type="predicted"/>
<feature type="active site" description="Proton donor/acceptor" evidence="2">
    <location>
        <position position="142"/>
    </location>
</feature>
<evidence type="ECO:0000313" key="5">
    <source>
        <dbReference type="Proteomes" id="UP000824205"/>
    </source>
</evidence>
<sequence>MNENHSENKKKNKNGKRIILLILAIIIFICACVYIGFYIYNSSMAQRESELVTTPDATGQTGPLADNPVDFESLQAGNDEIYAWIKIDDTDVDYPIVQSANDDDFYLRHSAYDKSWLASGAIYTQGSNSKDFSDPVTVIYGHNGYRETMFTTLHKFEDEEFFNSHEYFYIYMPGRKLTYQVVSAFKYDDRHIMNSFNFAVAQDLADFQETVKNPNSTLKNVRTELDTQIDENSKIVVLSTCITNQESNRYLVCGVLVKDEQTN</sequence>
<organism evidence="4 5">
    <name type="scientific">Candidatus Eubacterium faecipullorum</name>
    <dbReference type="NCBI Taxonomy" id="2838571"/>
    <lineage>
        <taxon>Bacteria</taxon>
        <taxon>Bacillati</taxon>
        <taxon>Bacillota</taxon>
        <taxon>Clostridia</taxon>
        <taxon>Eubacteriales</taxon>
        <taxon>Eubacteriaceae</taxon>
        <taxon>Eubacterium</taxon>
    </lineage>
</organism>
<keyword evidence="3" id="KW-0812">Transmembrane</keyword>
<dbReference type="InterPro" id="IPR009835">
    <property type="entry name" value="SrtB"/>
</dbReference>
<feature type="transmembrane region" description="Helical" evidence="3">
    <location>
        <begin position="18"/>
        <end position="40"/>
    </location>
</feature>
<dbReference type="InterPro" id="IPR023365">
    <property type="entry name" value="Sortase_dom-sf"/>
</dbReference>
<dbReference type="GO" id="GO:0016787">
    <property type="term" value="F:hydrolase activity"/>
    <property type="evidence" value="ECO:0007669"/>
    <property type="project" value="UniProtKB-KW"/>
</dbReference>
<evidence type="ECO:0000256" key="1">
    <source>
        <dbReference type="ARBA" id="ARBA00022801"/>
    </source>
</evidence>
<comment type="caution">
    <text evidence="4">The sequence shown here is derived from an EMBL/GenBank/DDBJ whole genome shotgun (WGS) entry which is preliminary data.</text>
</comment>
<dbReference type="SUPFAM" id="SSF63817">
    <property type="entry name" value="Sortase"/>
    <property type="match status" value="1"/>
</dbReference>
<dbReference type="CDD" id="cd05826">
    <property type="entry name" value="Sortase_B"/>
    <property type="match status" value="1"/>
</dbReference>
<evidence type="ECO:0000256" key="2">
    <source>
        <dbReference type="PIRSR" id="PIRSR605754-1"/>
    </source>
</evidence>
<dbReference type="Pfam" id="PF04203">
    <property type="entry name" value="Sortase"/>
    <property type="match status" value="1"/>
</dbReference>
<gene>
    <name evidence="4" type="ORF">IAA48_08120</name>
</gene>
<dbReference type="InterPro" id="IPR005754">
    <property type="entry name" value="Sortase"/>
</dbReference>
<evidence type="ECO:0000256" key="3">
    <source>
        <dbReference type="SAM" id="Phobius"/>
    </source>
</evidence>
<protein>
    <submittedName>
        <fullName evidence="4">Class B sortase</fullName>
    </submittedName>
</protein>
<keyword evidence="3" id="KW-1133">Transmembrane helix</keyword>
<accession>A0A9D1UHC8</accession>
<dbReference type="EMBL" id="DXGE01000034">
    <property type="protein sequence ID" value="HIW86445.1"/>
    <property type="molecule type" value="Genomic_DNA"/>
</dbReference>
<dbReference type="Gene3D" id="2.40.260.10">
    <property type="entry name" value="Sortase"/>
    <property type="match status" value="1"/>
</dbReference>
<reference evidence="4" key="2">
    <citation type="submission" date="2021-04" db="EMBL/GenBank/DDBJ databases">
        <authorList>
            <person name="Gilroy R."/>
        </authorList>
    </citation>
    <scope>NUCLEOTIDE SEQUENCE</scope>
    <source>
        <strain evidence="4">421</strain>
    </source>
</reference>
<dbReference type="Proteomes" id="UP000824205">
    <property type="component" value="Unassembled WGS sequence"/>
</dbReference>
<feature type="active site" description="Acyl-thioester intermediate" evidence="2">
    <location>
        <position position="241"/>
    </location>
</feature>
<keyword evidence="1" id="KW-0378">Hydrolase</keyword>
<dbReference type="AlphaFoldDB" id="A0A9D1UHC8"/>